<gene>
    <name evidence="1" type="ORF">JOC95_003885</name>
</gene>
<dbReference type="EMBL" id="JAFBED010000012">
    <property type="protein sequence ID" value="MBM7621977.1"/>
    <property type="molecule type" value="Genomic_DNA"/>
</dbReference>
<proteinExistence type="predicted"/>
<reference evidence="1 2" key="1">
    <citation type="submission" date="2021-01" db="EMBL/GenBank/DDBJ databases">
        <title>Genomic Encyclopedia of Type Strains, Phase IV (KMG-IV): sequencing the most valuable type-strain genomes for metagenomic binning, comparative biology and taxonomic classification.</title>
        <authorList>
            <person name="Goeker M."/>
        </authorList>
    </citation>
    <scope>NUCLEOTIDE SEQUENCE [LARGE SCALE GENOMIC DNA]</scope>
    <source>
        <strain evidence="1 2">DSM 25879</strain>
    </source>
</reference>
<protein>
    <submittedName>
        <fullName evidence="1">Uncharacterized protein</fullName>
    </submittedName>
</protein>
<accession>A0ABS2P5S3</accession>
<evidence type="ECO:0000313" key="2">
    <source>
        <dbReference type="Proteomes" id="UP000737402"/>
    </source>
</evidence>
<organism evidence="1 2">
    <name type="scientific">Sutcliffiella tianshenii</name>
    <dbReference type="NCBI Taxonomy" id="1463404"/>
    <lineage>
        <taxon>Bacteria</taxon>
        <taxon>Bacillati</taxon>
        <taxon>Bacillota</taxon>
        <taxon>Bacilli</taxon>
        <taxon>Bacillales</taxon>
        <taxon>Bacillaceae</taxon>
        <taxon>Sutcliffiella</taxon>
    </lineage>
</organism>
<sequence length="66" mass="7364">MRQVDRIPSLLDRIASPGLLLAVLQSFTYACYFLHLEIGSIKCSFGPINLINGPIEARFRSINPES</sequence>
<evidence type="ECO:0000313" key="1">
    <source>
        <dbReference type="EMBL" id="MBM7621977.1"/>
    </source>
</evidence>
<dbReference type="PROSITE" id="PS51257">
    <property type="entry name" value="PROKAR_LIPOPROTEIN"/>
    <property type="match status" value="1"/>
</dbReference>
<keyword evidence="2" id="KW-1185">Reference proteome</keyword>
<dbReference type="Proteomes" id="UP000737402">
    <property type="component" value="Unassembled WGS sequence"/>
</dbReference>
<name>A0ABS2P5S3_9BACI</name>
<comment type="caution">
    <text evidence="1">The sequence shown here is derived from an EMBL/GenBank/DDBJ whole genome shotgun (WGS) entry which is preliminary data.</text>
</comment>